<dbReference type="Proteomes" id="UP000638263">
    <property type="component" value="Unassembled WGS sequence"/>
</dbReference>
<gene>
    <name evidence="3" type="ORF">GCM10011588_47490</name>
</gene>
<evidence type="ECO:0000259" key="2">
    <source>
        <dbReference type="Pfam" id="PF08044"/>
    </source>
</evidence>
<evidence type="ECO:0000256" key="1">
    <source>
        <dbReference type="SAM" id="MobiDB-lite"/>
    </source>
</evidence>
<feature type="domain" description="DUF1707" evidence="2">
    <location>
        <begin position="95"/>
        <end position="147"/>
    </location>
</feature>
<reference evidence="3" key="2">
    <citation type="submission" date="2020-09" db="EMBL/GenBank/DDBJ databases">
        <authorList>
            <person name="Sun Q."/>
            <person name="Zhou Y."/>
        </authorList>
    </citation>
    <scope>NUCLEOTIDE SEQUENCE</scope>
    <source>
        <strain evidence="3">CGMCC 4.3508</strain>
    </source>
</reference>
<name>A0A917RT96_9NOCA</name>
<sequence length="364" mass="38123">MSTAVPADSIRARDIDRAETSTLLDAAYAEGQLEAGEYHDRVAQARAAKTLGDLRRLTVDLQTPVATGTLPSGAARETRPPVSRTGSETGYPPRTRARDADRANAGELIDAGRRDGQLTEDEHRILTELLGSARTLGELADLVADLQGRRRVPTRPVSPVSGRNPALLLAAGLVAAFVGFAVTSPDSDPPMPEAGSESAAGTEWDDIAPVVIETPDLLTGAGLAHFLDGYRAKFGDMAADSIYLHPDFATIDRAVPGAPNREVGYDYRGGFTQSGDITTRRTGTQPVDLGLLDPAAIGAAAANAVGATRVPGGAVSMMIVDIESSGDLAGRPVVRIVVRNEFDETGSVYIDPVGAILDISIFEG</sequence>
<evidence type="ECO:0000313" key="3">
    <source>
        <dbReference type="EMBL" id="GGL27213.1"/>
    </source>
</evidence>
<organism evidence="3 4">
    <name type="scientific">Nocardia jinanensis</name>
    <dbReference type="NCBI Taxonomy" id="382504"/>
    <lineage>
        <taxon>Bacteria</taxon>
        <taxon>Bacillati</taxon>
        <taxon>Actinomycetota</taxon>
        <taxon>Actinomycetes</taxon>
        <taxon>Mycobacteriales</taxon>
        <taxon>Nocardiaceae</taxon>
        <taxon>Nocardia</taxon>
    </lineage>
</organism>
<dbReference type="EMBL" id="BMMH01000010">
    <property type="protein sequence ID" value="GGL27213.1"/>
    <property type="molecule type" value="Genomic_DNA"/>
</dbReference>
<dbReference type="Pfam" id="PF08044">
    <property type="entry name" value="DUF1707"/>
    <property type="match status" value="2"/>
</dbReference>
<dbReference type="InterPro" id="IPR012551">
    <property type="entry name" value="DUF1707_SHOCT-like"/>
</dbReference>
<dbReference type="AlphaFoldDB" id="A0A917RT96"/>
<dbReference type="PANTHER" id="PTHR40763:SF4">
    <property type="entry name" value="DUF1707 DOMAIN-CONTAINING PROTEIN"/>
    <property type="match status" value="1"/>
</dbReference>
<keyword evidence="4" id="KW-1185">Reference proteome</keyword>
<feature type="domain" description="DUF1707" evidence="2">
    <location>
        <begin position="10"/>
        <end position="62"/>
    </location>
</feature>
<dbReference type="PANTHER" id="PTHR40763">
    <property type="entry name" value="MEMBRANE PROTEIN-RELATED"/>
    <property type="match status" value="1"/>
</dbReference>
<protein>
    <recommendedName>
        <fullName evidence="2">DUF1707 domain-containing protein</fullName>
    </recommendedName>
</protein>
<dbReference type="RefSeq" id="WP_058852909.1">
    <property type="nucleotide sequence ID" value="NZ_BMMH01000010.1"/>
</dbReference>
<comment type="caution">
    <text evidence="3">The sequence shown here is derived from an EMBL/GenBank/DDBJ whole genome shotgun (WGS) entry which is preliminary data.</text>
</comment>
<accession>A0A917RT96</accession>
<proteinExistence type="predicted"/>
<feature type="region of interest" description="Disordered" evidence="1">
    <location>
        <begin position="65"/>
        <end position="100"/>
    </location>
</feature>
<reference evidence="3" key="1">
    <citation type="journal article" date="2014" name="Int. J. Syst. Evol. Microbiol.">
        <title>Complete genome sequence of Corynebacterium casei LMG S-19264T (=DSM 44701T), isolated from a smear-ripened cheese.</title>
        <authorList>
            <consortium name="US DOE Joint Genome Institute (JGI-PGF)"/>
            <person name="Walter F."/>
            <person name="Albersmeier A."/>
            <person name="Kalinowski J."/>
            <person name="Ruckert C."/>
        </authorList>
    </citation>
    <scope>NUCLEOTIDE SEQUENCE</scope>
    <source>
        <strain evidence="3">CGMCC 4.3508</strain>
    </source>
</reference>
<evidence type="ECO:0000313" key="4">
    <source>
        <dbReference type="Proteomes" id="UP000638263"/>
    </source>
</evidence>